<dbReference type="RefSeq" id="WP_046042764.1">
    <property type="nucleotide sequence ID" value="NZ_LACC01000030.1"/>
</dbReference>
<dbReference type="Proteomes" id="UP000033588">
    <property type="component" value="Unassembled WGS sequence"/>
</dbReference>
<dbReference type="Gene3D" id="3.30.530.20">
    <property type="match status" value="1"/>
</dbReference>
<name>A0A0F4TE60_PSEFL</name>
<dbReference type="Pfam" id="PF10604">
    <property type="entry name" value="Polyketide_cyc2"/>
    <property type="match status" value="1"/>
</dbReference>
<sequence length="166" mass="18686">MPVASHSVVLNLTQQAAWAKLRDLSLAPHYVPGLTGCQFHPGVQEGLGASRRVLRKGGQYLDESVVQWREGTGFVLRLHKGGNDSPFPFREASFSYALQPEGDVTRITLQMRYSLRGGRLFERLLAKAFNKVVQQIAENLKAFYETGRTQNPDRIETRLQERATSE</sequence>
<comment type="caution">
    <text evidence="1">The sequence shown here is derived from an EMBL/GenBank/DDBJ whole genome shotgun (WGS) entry which is preliminary data.</text>
</comment>
<gene>
    <name evidence="1" type="ORF">VC35_22950</name>
</gene>
<dbReference type="AlphaFoldDB" id="A0A0F4TE60"/>
<proteinExistence type="predicted"/>
<evidence type="ECO:0000313" key="1">
    <source>
        <dbReference type="EMBL" id="KJZ42379.1"/>
    </source>
</evidence>
<dbReference type="EMBL" id="LACC01000030">
    <property type="protein sequence ID" value="KJZ42379.1"/>
    <property type="molecule type" value="Genomic_DNA"/>
</dbReference>
<dbReference type="PATRIC" id="fig|294.132.peg.3895"/>
<accession>A0A0F4TE60</accession>
<dbReference type="CDD" id="cd07812">
    <property type="entry name" value="SRPBCC"/>
    <property type="match status" value="1"/>
</dbReference>
<evidence type="ECO:0000313" key="2">
    <source>
        <dbReference type="Proteomes" id="UP000033588"/>
    </source>
</evidence>
<reference evidence="1 2" key="1">
    <citation type="submission" date="2015-03" db="EMBL/GenBank/DDBJ databases">
        <title>Comparative genomics of Pseudomonas insights into diversity of traits involved in vanlence and defense.</title>
        <authorList>
            <person name="Qin Y."/>
        </authorList>
    </citation>
    <scope>NUCLEOTIDE SEQUENCE [LARGE SCALE GENOMIC DNA]</scope>
    <source>
        <strain evidence="1 2">C8</strain>
    </source>
</reference>
<dbReference type="InterPro" id="IPR019587">
    <property type="entry name" value="Polyketide_cyclase/dehydratase"/>
</dbReference>
<dbReference type="SUPFAM" id="SSF55961">
    <property type="entry name" value="Bet v1-like"/>
    <property type="match status" value="1"/>
</dbReference>
<organism evidence="1 2">
    <name type="scientific">Pseudomonas fluorescens</name>
    <dbReference type="NCBI Taxonomy" id="294"/>
    <lineage>
        <taxon>Bacteria</taxon>
        <taxon>Pseudomonadati</taxon>
        <taxon>Pseudomonadota</taxon>
        <taxon>Gammaproteobacteria</taxon>
        <taxon>Pseudomonadales</taxon>
        <taxon>Pseudomonadaceae</taxon>
        <taxon>Pseudomonas</taxon>
    </lineage>
</organism>
<dbReference type="OrthoDB" id="5735806at2"/>
<protein>
    <submittedName>
        <fullName evidence="1">Polyketide cyclase</fullName>
    </submittedName>
</protein>
<dbReference type="InterPro" id="IPR023393">
    <property type="entry name" value="START-like_dom_sf"/>
</dbReference>